<dbReference type="Proteomes" id="UP000662914">
    <property type="component" value="Chromosome"/>
</dbReference>
<reference evidence="2" key="1">
    <citation type="journal article" name="DNA Res.">
        <title>The physiological potential of anammox bacteria as revealed by their core genome structure.</title>
        <authorList>
            <person name="Okubo T."/>
            <person name="Toyoda A."/>
            <person name="Fukuhara K."/>
            <person name="Uchiyama I."/>
            <person name="Harigaya Y."/>
            <person name="Kuroiwa M."/>
            <person name="Suzuki T."/>
            <person name="Murakami Y."/>
            <person name="Suwa Y."/>
            <person name="Takami H."/>
        </authorList>
    </citation>
    <scope>NUCLEOTIDE SEQUENCE</scope>
    <source>
        <strain evidence="2">317325-3</strain>
    </source>
</reference>
<feature type="compositionally biased region" description="Low complexity" evidence="1">
    <location>
        <begin position="16"/>
        <end position="25"/>
    </location>
</feature>
<dbReference type="KEGG" id="ddz:DSYM_30280"/>
<evidence type="ECO:0000313" key="3">
    <source>
        <dbReference type="Proteomes" id="UP000662914"/>
    </source>
</evidence>
<feature type="region of interest" description="Disordered" evidence="1">
    <location>
        <begin position="248"/>
        <end position="308"/>
    </location>
</feature>
<dbReference type="EMBL" id="AP021857">
    <property type="protein sequence ID" value="BBO22329.1"/>
    <property type="molecule type" value="Genomic_DNA"/>
</dbReference>
<name>A0A809R469_9PROT</name>
<evidence type="ECO:0000256" key="1">
    <source>
        <dbReference type="SAM" id="MobiDB-lite"/>
    </source>
</evidence>
<evidence type="ECO:0000313" key="2">
    <source>
        <dbReference type="EMBL" id="BBO22329.1"/>
    </source>
</evidence>
<proteinExistence type="predicted"/>
<dbReference type="InterPro" id="IPR010838">
    <property type="entry name" value="DUF1444"/>
</dbReference>
<feature type="region of interest" description="Disordered" evidence="1">
    <location>
        <begin position="16"/>
        <end position="37"/>
    </location>
</feature>
<dbReference type="AlphaFoldDB" id="A0A809R469"/>
<feature type="compositionally biased region" description="Low complexity" evidence="1">
    <location>
        <begin position="263"/>
        <end position="285"/>
    </location>
</feature>
<dbReference type="Pfam" id="PF07285">
    <property type="entry name" value="DUF1444"/>
    <property type="match status" value="1"/>
</dbReference>
<gene>
    <name evidence="2" type="ORF">DSYM_30280</name>
</gene>
<sequence>MLALLCALASAQQPAAEAPPGSAPAAAPPDKPAALAAHSPEEALAALRPVLIGKRYLDQARKRLAVQLARLGRDLEEPGPWVDDNSLAVNGFVADVQIMYALEFEEGAQLVSQGMMNAWGMDLERLHQRALANLDRAQGEFAIKQVGKLPWLYVIETADGYAASRVLLHWRWAELTLKLGEALVLGMPTRDVVVFTATLEPEKIDQLRETVMTVERYQGRPVSRQLFQWTPQGWQEYDIFLQQAEQQRRQQGQQQGGGEGKVVEAAAKAEADVAGQAADAQAGGQPRQEDAGNQHRDQQGDQPLQHRQ</sequence>
<evidence type="ECO:0008006" key="4">
    <source>
        <dbReference type="Google" id="ProtNLM"/>
    </source>
</evidence>
<feature type="compositionally biased region" description="Basic and acidic residues" evidence="1">
    <location>
        <begin position="287"/>
        <end position="299"/>
    </location>
</feature>
<organism evidence="2 3">
    <name type="scientific">Candidatus Desulfobacillus denitrificans</name>
    <dbReference type="NCBI Taxonomy" id="2608985"/>
    <lineage>
        <taxon>Bacteria</taxon>
        <taxon>Pseudomonadati</taxon>
        <taxon>Pseudomonadota</taxon>
        <taxon>Betaproteobacteria</taxon>
        <taxon>Candidatus Desulfobacillus</taxon>
    </lineage>
</organism>
<protein>
    <recommendedName>
        <fullName evidence="4">DUF1444 family protein</fullName>
    </recommendedName>
</protein>
<accession>A0A809R469</accession>